<gene>
    <name evidence="9" type="ORF">FYJ80_03405</name>
</gene>
<keyword evidence="5 7" id="KW-1133">Transmembrane helix</keyword>
<sequence length="239" mass="25894">MENFIKTVAPNIWAYRTRFIQSLLDTWSLFLIPGIISFILGIFFGVVLTITKKGGIKQNTVIFRIIDTIINIFRAIPFVILLIFLIPFTRLIVGTAIGVRGAVIPLIFGTVPFFSRQVETALANVSPGKIEAARAMGSGIFGLIFRVYLHEAVPELARVTTITAISLVGLTTMAGAVGAGGIGSFAINYGQGQGHPDIVNVCVVVLLVAVCIIQAIGSFVAKKTTNRTFIHKIYKKDNI</sequence>
<dbReference type="Proteomes" id="UP000460549">
    <property type="component" value="Unassembled WGS sequence"/>
</dbReference>
<dbReference type="CDD" id="cd06261">
    <property type="entry name" value="TM_PBP2"/>
    <property type="match status" value="1"/>
</dbReference>
<dbReference type="InterPro" id="IPR000515">
    <property type="entry name" value="MetI-like"/>
</dbReference>
<protein>
    <submittedName>
        <fullName evidence="9">ABC transporter permease</fullName>
    </submittedName>
</protein>
<feature type="transmembrane region" description="Helical" evidence="7">
    <location>
        <begin position="27"/>
        <end position="50"/>
    </location>
</feature>
<dbReference type="GO" id="GO:0048473">
    <property type="term" value="P:D-methionine transmembrane transport"/>
    <property type="evidence" value="ECO:0007669"/>
    <property type="project" value="TreeGrafter"/>
</dbReference>
<evidence type="ECO:0000256" key="3">
    <source>
        <dbReference type="ARBA" id="ARBA00022475"/>
    </source>
</evidence>
<comment type="similarity">
    <text evidence="7">Belongs to the binding-protein-dependent transport system permease family.</text>
</comment>
<feature type="transmembrane region" description="Helical" evidence="7">
    <location>
        <begin position="161"/>
        <end position="186"/>
    </location>
</feature>
<dbReference type="Pfam" id="PF00528">
    <property type="entry name" value="BPD_transp_1"/>
    <property type="match status" value="1"/>
</dbReference>
<evidence type="ECO:0000313" key="10">
    <source>
        <dbReference type="Proteomes" id="UP000460549"/>
    </source>
</evidence>
<evidence type="ECO:0000256" key="7">
    <source>
        <dbReference type="RuleBase" id="RU363032"/>
    </source>
</evidence>
<keyword evidence="2 7" id="KW-0813">Transport</keyword>
<dbReference type="PROSITE" id="PS50928">
    <property type="entry name" value="ABC_TM1"/>
    <property type="match status" value="1"/>
</dbReference>
<proteinExistence type="inferred from homology"/>
<keyword evidence="4 7" id="KW-0812">Transmembrane</keyword>
<accession>A0A7X2TPV4</accession>
<dbReference type="EMBL" id="VUNN01000004">
    <property type="protein sequence ID" value="MSU05826.1"/>
    <property type="molecule type" value="Genomic_DNA"/>
</dbReference>
<feature type="transmembrane region" description="Helical" evidence="7">
    <location>
        <begin position="92"/>
        <end position="111"/>
    </location>
</feature>
<dbReference type="RefSeq" id="WP_154424728.1">
    <property type="nucleotide sequence ID" value="NZ_VUNN01000004.1"/>
</dbReference>
<evidence type="ECO:0000256" key="2">
    <source>
        <dbReference type="ARBA" id="ARBA00022448"/>
    </source>
</evidence>
<dbReference type="PANTHER" id="PTHR30450">
    <property type="entry name" value="ABC TRANSPORTER PERMEASE"/>
    <property type="match status" value="1"/>
</dbReference>
<feature type="transmembrane region" description="Helical" evidence="7">
    <location>
        <begin position="198"/>
        <end position="221"/>
    </location>
</feature>
<name>A0A7X2TPV4_9SPIO</name>
<organism evidence="9 10">
    <name type="scientific">Bullifex porci</name>
    <dbReference type="NCBI Taxonomy" id="2606638"/>
    <lineage>
        <taxon>Bacteria</taxon>
        <taxon>Pseudomonadati</taxon>
        <taxon>Spirochaetota</taxon>
        <taxon>Spirochaetia</taxon>
        <taxon>Spirochaetales</taxon>
        <taxon>Spirochaetaceae</taxon>
        <taxon>Bullifex</taxon>
    </lineage>
</organism>
<evidence type="ECO:0000256" key="4">
    <source>
        <dbReference type="ARBA" id="ARBA00022692"/>
    </source>
</evidence>
<keyword evidence="10" id="KW-1185">Reference proteome</keyword>
<comment type="caution">
    <text evidence="9">The sequence shown here is derived from an EMBL/GenBank/DDBJ whole genome shotgun (WGS) entry which is preliminary data.</text>
</comment>
<feature type="transmembrane region" description="Helical" evidence="7">
    <location>
        <begin position="62"/>
        <end position="86"/>
    </location>
</feature>
<keyword evidence="3" id="KW-1003">Cell membrane</keyword>
<reference evidence="9 10" key="1">
    <citation type="submission" date="2019-08" db="EMBL/GenBank/DDBJ databases">
        <title>In-depth cultivation of the pig gut microbiome towards novel bacterial diversity and tailored functional studies.</title>
        <authorList>
            <person name="Wylensek D."/>
            <person name="Hitch T.C.A."/>
            <person name="Clavel T."/>
        </authorList>
    </citation>
    <scope>NUCLEOTIDE SEQUENCE [LARGE SCALE GENOMIC DNA]</scope>
    <source>
        <strain evidence="9 10">NM-380-WT-3C1</strain>
    </source>
</reference>
<evidence type="ECO:0000256" key="6">
    <source>
        <dbReference type="ARBA" id="ARBA00023136"/>
    </source>
</evidence>
<dbReference type="AlphaFoldDB" id="A0A7X2TPV4"/>
<evidence type="ECO:0000256" key="1">
    <source>
        <dbReference type="ARBA" id="ARBA00004651"/>
    </source>
</evidence>
<keyword evidence="6 7" id="KW-0472">Membrane</keyword>
<dbReference type="Gene3D" id="1.10.3720.10">
    <property type="entry name" value="MetI-like"/>
    <property type="match status" value="1"/>
</dbReference>
<comment type="subcellular location">
    <subcellularLocation>
        <location evidence="1 7">Cell membrane</location>
        <topology evidence="1 7">Multi-pass membrane protein</topology>
    </subcellularLocation>
</comment>
<evidence type="ECO:0000259" key="8">
    <source>
        <dbReference type="PROSITE" id="PS50928"/>
    </source>
</evidence>
<dbReference type="GO" id="GO:0005886">
    <property type="term" value="C:plasma membrane"/>
    <property type="evidence" value="ECO:0007669"/>
    <property type="project" value="UniProtKB-SubCell"/>
</dbReference>
<dbReference type="InterPro" id="IPR035906">
    <property type="entry name" value="MetI-like_sf"/>
</dbReference>
<evidence type="ECO:0000313" key="9">
    <source>
        <dbReference type="EMBL" id="MSU05826.1"/>
    </source>
</evidence>
<evidence type="ECO:0000256" key="5">
    <source>
        <dbReference type="ARBA" id="ARBA00022989"/>
    </source>
</evidence>
<feature type="domain" description="ABC transmembrane type-1" evidence="8">
    <location>
        <begin position="23"/>
        <end position="217"/>
    </location>
</feature>
<dbReference type="PANTHER" id="PTHR30450:SF1">
    <property type="entry name" value="D-METHIONINE TRANSPORT SYSTEM PERMEASE PROTEIN METI-RELATED"/>
    <property type="match status" value="1"/>
</dbReference>
<dbReference type="InterPro" id="IPR051322">
    <property type="entry name" value="AA_ABC_Transporter_Permease"/>
</dbReference>
<dbReference type="SUPFAM" id="SSF161098">
    <property type="entry name" value="MetI-like"/>
    <property type="match status" value="1"/>
</dbReference>